<dbReference type="Proteomes" id="UP000318995">
    <property type="component" value="Unassembled WGS sequence"/>
</dbReference>
<accession>A0A5C5W7N6</accession>
<dbReference type="EMBL" id="SJPH01000003">
    <property type="protein sequence ID" value="TWT46916.1"/>
    <property type="molecule type" value="Genomic_DNA"/>
</dbReference>
<dbReference type="SUPFAM" id="SSF52096">
    <property type="entry name" value="ClpP/crotonase"/>
    <property type="match status" value="1"/>
</dbReference>
<gene>
    <name evidence="3" type="primary">clpP_3</name>
    <name evidence="3" type="ORF">Pla111_20180</name>
</gene>
<dbReference type="GO" id="GO:0009368">
    <property type="term" value="C:endopeptidase Clp complex"/>
    <property type="evidence" value="ECO:0007669"/>
    <property type="project" value="TreeGrafter"/>
</dbReference>
<dbReference type="GO" id="GO:0004252">
    <property type="term" value="F:serine-type endopeptidase activity"/>
    <property type="evidence" value="ECO:0007669"/>
    <property type="project" value="InterPro"/>
</dbReference>
<sequence length="250" mass="26906">MRTVTKICLVTLTLVVGFVGVNAGRLLMRVIEAIDVAGGPEYLAEPLVDQLFDRFNESGYGAPPLNTSDPLLADRMIIVTEGMNERVAARVIRELRYLAAANPDAPITLYLSTPGGWLDAAFAIVDTMRSISPRVNVVATGGCYSAGTVILAGATGRRSATPNTLLSVHVNDYLPEGNFSADDRELARFRAIYAEQTAIPQAWFDEPGDNHYYLDALQALELELIEAIDSVNLPAGVPADTDKNSRVPAA</sequence>
<dbReference type="PANTHER" id="PTHR10381:SF11">
    <property type="entry name" value="ATP-DEPENDENT CLP PROTEASE PROTEOLYTIC SUBUNIT, MITOCHONDRIAL"/>
    <property type="match status" value="1"/>
</dbReference>
<dbReference type="AlphaFoldDB" id="A0A5C5W7N6"/>
<keyword evidence="3" id="KW-0645">Protease</keyword>
<dbReference type="CDD" id="cd07017">
    <property type="entry name" value="S14_ClpP_2"/>
    <property type="match status" value="1"/>
</dbReference>
<dbReference type="InterPro" id="IPR029045">
    <property type="entry name" value="ClpP/crotonase-like_dom_sf"/>
</dbReference>
<keyword evidence="3" id="KW-0378">Hydrolase</keyword>
<dbReference type="GO" id="GO:0006515">
    <property type="term" value="P:protein quality control for misfolded or incompletely synthesized proteins"/>
    <property type="evidence" value="ECO:0007669"/>
    <property type="project" value="TreeGrafter"/>
</dbReference>
<dbReference type="InterPro" id="IPR023562">
    <property type="entry name" value="ClpP/TepA"/>
</dbReference>
<evidence type="ECO:0000313" key="4">
    <source>
        <dbReference type="Proteomes" id="UP000318995"/>
    </source>
</evidence>
<dbReference type="Gene3D" id="3.90.226.10">
    <property type="entry name" value="2-enoyl-CoA Hydratase, Chain A, domain 1"/>
    <property type="match status" value="1"/>
</dbReference>
<evidence type="ECO:0000256" key="2">
    <source>
        <dbReference type="RuleBase" id="RU003567"/>
    </source>
</evidence>
<evidence type="ECO:0000256" key="1">
    <source>
        <dbReference type="ARBA" id="ARBA00007039"/>
    </source>
</evidence>
<comment type="caution">
    <text evidence="3">The sequence shown here is derived from an EMBL/GenBank/DDBJ whole genome shotgun (WGS) entry which is preliminary data.</text>
</comment>
<reference evidence="3 4" key="1">
    <citation type="submission" date="2019-02" db="EMBL/GenBank/DDBJ databases">
        <title>Deep-cultivation of Planctomycetes and their phenomic and genomic characterization uncovers novel biology.</title>
        <authorList>
            <person name="Wiegand S."/>
            <person name="Jogler M."/>
            <person name="Boedeker C."/>
            <person name="Pinto D."/>
            <person name="Vollmers J."/>
            <person name="Rivas-Marin E."/>
            <person name="Kohn T."/>
            <person name="Peeters S.H."/>
            <person name="Heuer A."/>
            <person name="Rast P."/>
            <person name="Oberbeckmann S."/>
            <person name="Bunk B."/>
            <person name="Jeske O."/>
            <person name="Meyerdierks A."/>
            <person name="Storesund J.E."/>
            <person name="Kallscheuer N."/>
            <person name="Luecker S."/>
            <person name="Lage O.M."/>
            <person name="Pohl T."/>
            <person name="Merkel B.J."/>
            <person name="Hornburger P."/>
            <person name="Mueller R.-W."/>
            <person name="Bruemmer F."/>
            <person name="Labrenz M."/>
            <person name="Spormann A.M."/>
            <person name="Op Den Camp H."/>
            <person name="Overmann J."/>
            <person name="Amann R."/>
            <person name="Jetten M.S.M."/>
            <person name="Mascher T."/>
            <person name="Medema M.H."/>
            <person name="Devos D.P."/>
            <person name="Kaster A.-K."/>
            <person name="Ovreas L."/>
            <person name="Rohde M."/>
            <person name="Galperin M.Y."/>
            <person name="Jogler C."/>
        </authorList>
    </citation>
    <scope>NUCLEOTIDE SEQUENCE [LARGE SCALE GENOMIC DNA]</scope>
    <source>
        <strain evidence="3 4">Pla111</strain>
    </source>
</reference>
<comment type="similarity">
    <text evidence="1 2">Belongs to the peptidase S14 family.</text>
</comment>
<dbReference type="Pfam" id="PF00574">
    <property type="entry name" value="CLP_protease"/>
    <property type="match status" value="1"/>
</dbReference>
<dbReference type="GO" id="GO:0051117">
    <property type="term" value="F:ATPase binding"/>
    <property type="evidence" value="ECO:0007669"/>
    <property type="project" value="TreeGrafter"/>
</dbReference>
<dbReference type="PRINTS" id="PR00127">
    <property type="entry name" value="CLPPROTEASEP"/>
</dbReference>
<proteinExistence type="inferred from homology"/>
<keyword evidence="4" id="KW-1185">Reference proteome</keyword>
<dbReference type="OrthoDB" id="276903at2"/>
<dbReference type="PANTHER" id="PTHR10381">
    <property type="entry name" value="ATP-DEPENDENT CLP PROTEASE PROTEOLYTIC SUBUNIT"/>
    <property type="match status" value="1"/>
</dbReference>
<name>A0A5C5W7N6_9BACT</name>
<protein>
    <recommendedName>
        <fullName evidence="2">ATP-dependent Clp protease proteolytic subunit</fullName>
    </recommendedName>
</protein>
<dbReference type="InterPro" id="IPR001907">
    <property type="entry name" value="ClpP"/>
</dbReference>
<evidence type="ECO:0000313" key="3">
    <source>
        <dbReference type="EMBL" id="TWT46916.1"/>
    </source>
</evidence>
<organism evidence="3 4">
    <name type="scientific">Botrimarina hoheduenensis</name>
    <dbReference type="NCBI Taxonomy" id="2528000"/>
    <lineage>
        <taxon>Bacteria</taxon>
        <taxon>Pseudomonadati</taxon>
        <taxon>Planctomycetota</taxon>
        <taxon>Planctomycetia</taxon>
        <taxon>Pirellulales</taxon>
        <taxon>Lacipirellulaceae</taxon>
        <taxon>Botrimarina</taxon>
    </lineage>
</organism>
<dbReference type="GO" id="GO:0004176">
    <property type="term" value="F:ATP-dependent peptidase activity"/>
    <property type="evidence" value="ECO:0007669"/>
    <property type="project" value="InterPro"/>
</dbReference>